<dbReference type="PANTHER" id="PTHR43283">
    <property type="entry name" value="BETA-LACTAMASE-RELATED"/>
    <property type="match status" value="1"/>
</dbReference>
<organism evidence="3 4">
    <name type="scientific">Pacificimonas flava</name>
    <dbReference type="NCBI Taxonomy" id="1234595"/>
    <lineage>
        <taxon>Bacteria</taxon>
        <taxon>Pseudomonadati</taxon>
        <taxon>Pseudomonadota</taxon>
        <taxon>Alphaproteobacteria</taxon>
        <taxon>Sphingomonadales</taxon>
        <taxon>Sphingosinicellaceae</taxon>
        <taxon>Pacificimonas</taxon>
    </lineage>
</organism>
<dbReference type="PANTHER" id="PTHR43283:SF18">
    <property type="match status" value="1"/>
</dbReference>
<proteinExistence type="predicted"/>
<dbReference type="InterPro" id="IPR050789">
    <property type="entry name" value="Diverse_Enzym_Activities"/>
</dbReference>
<feature type="domain" description="Beta-lactamase-related" evidence="2">
    <location>
        <begin position="75"/>
        <end position="398"/>
    </location>
</feature>
<dbReference type="Gene3D" id="3.40.710.10">
    <property type="entry name" value="DD-peptidase/beta-lactamase superfamily"/>
    <property type="match status" value="1"/>
</dbReference>
<feature type="chain" id="PRO_5012262226" description="Beta-lactamase-related domain-containing protein" evidence="1">
    <location>
        <begin position="28"/>
        <end position="424"/>
    </location>
</feature>
<dbReference type="EMBL" id="NFZT01000001">
    <property type="protein sequence ID" value="OWV32775.1"/>
    <property type="molecule type" value="Genomic_DNA"/>
</dbReference>
<sequence length="424" mass="46431">MTVLIGYQAGMIDISGRRALSALPAFAALSALAVAACAPAAAPGRLASAEVPASAEAEDADFVTASGKPLSVRQIDAFVERQMRDLDMPGLTVAVFDDGEIVYEDARGLANTATGRPVEDGSVFEAASMSKTVFAYMVMRLADRGIIDLDRPLHEYLPMEELAHDPRYREITARMALSHRTGFPNWRWFDPAPESWGIQRGTMYMKADPGTYTYSGEGYAYLSEVVAKLTDTDMTTLDGVFQREVAEPLGMTQSSFIRTDYVAEHKVTGHFGREPSDEVWPRSYPDDTPLTFGAAGRLHTNAPEFARFLIALMEGEGLSPEAHRDMFAKHTQVPLDSENHRITGETGWGLGIAIEPTPYGTRYEHGGNNGEFQSGYIIFPQRRMGFVFMTNSDRGQEFNAAIEQFLTTGAEALPSSAVASQPDR</sequence>
<dbReference type="SUPFAM" id="SSF56601">
    <property type="entry name" value="beta-lactamase/transpeptidase-like"/>
    <property type="match status" value="1"/>
</dbReference>
<protein>
    <recommendedName>
        <fullName evidence="2">Beta-lactamase-related domain-containing protein</fullName>
    </recommendedName>
</protein>
<keyword evidence="4" id="KW-1185">Reference proteome</keyword>
<feature type="signal peptide" evidence="1">
    <location>
        <begin position="1"/>
        <end position="27"/>
    </location>
</feature>
<dbReference type="Proteomes" id="UP000198462">
    <property type="component" value="Unassembled WGS sequence"/>
</dbReference>
<keyword evidence="1" id="KW-0732">Signal</keyword>
<evidence type="ECO:0000313" key="4">
    <source>
        <dbReference type="Proteomes" id="UP000198462"/>
    </source>
</evidence>
<name>A0A219B370_9SPHN</name>
<evidence type="ECO:0000256" key="1">
    <source>
        <dbReference type="SAM" id="SignalP"/>
    </source>
</evidence>
<dbReference type="InterPro" id="IPR001466">
    <property type="entry name" value="Beta-lactam-related"/>
</dbReference>
<dbReference type="AlphaFoldDB" id="A0A219B370"/>
<comment type="caution">
    <text evidence="3">The sequence shown here is derived from an EMBL/GenBank/DDBJ whole genome shotgun (WGS) entry which is preliminary data.</text>
</comment>
<accession>A0A219B370</accession>
<evidence type="ECO:0000259" key="2">
    <source>
        <dbReference type="Pfam" id="PF00144"/>
    </source>
</evidence>
<reference evidence="4" key="1">
    <citation type="submission" date="2017-05" db="EMBL/GenBank/DDBJ databases">
        <authorList>
            <person name="Lin X."/>
        </authorList>
    </citation>
    <scope>NUCLEOTIDE SEQUENCE [LARGE SCALE GENOMIC DNA]</scope>
    <source>
        <strain evidence="4">JLT2012</strain>
    </source>
</reference>
<dbReference type="Pfam" id="PF00144">
    <property type="entry name" value="Beta-lactamase"/>
    <property type="match status" value="1"/>
</dbReference>
<gene>
    <name evidence="3" type="ORF">B5C34_04450</name>
</gene>
<evidence type="ECO:0000313" key="3">
    <source>
        <dbReference type="EMBL" id="OWV32775.1"/>
    </source>
</evidence>
<dbReference type="InterPro" id="IPR012338">
    <property type="entry name" value="Beta-lactam/transpept-like"/>
</dbReference>